<dbReference type="Gene3D" id="3.30.70.1400">
    <property type="entry name" value="Aminomethyltransferase beta-barrel domains"/>
    <property type="match status" value="1"/>
</dbReference>
<dbReference type="InterPro" id="IPR006222">
    <property type="entry name" value="GCVT_N"/>
</dbReference>
<dbReference type="EMBL" id="MKCT01000083">
    <property type="protein sequence ID" value="OHX16240.1"/>
    <property type="molecule type" value="Genomic_DNA"/>
</dbReference>
<comment type="caution">
    <text evidence="2">The sequence shown here is derived from an EMBL/GenBank/DDBJ whole genome shotgun (WGS) entry which is preliminary data.</text>
</comment>
<reference evidence="2 3" key="1">
    <citation type="submission" date="2016-09" db="EMBL/GenBank/DDBJ databases">
        <title>Chromobacterium muskegensis sp. nov., an insecticidal bacterium isolated from Sphagnum bogs.</title>
        <authorList>
            <person name="Sparks M.E."/>
            <person name="Blackburn M.B."/>
            <person name="Gundersen-Rindal D.E."/>
            <person name="Mitchell A."/>
            <person name="Farrar R."/>
            <person name="Kuhar D."/>
        </authorList>
    </citation>
    <scope>NUCLEOTIDE SEQUENCE [LARGE SCALE GENOMIC DNA]</scope>
    <source>
        <strain evidence="2 3">14B-1</strain>
    </source>
</reference>
<dbReference type="PANTHER" id="PTHR22602:SF0">
    <property type="entry name" value="TRANSFERASE CAF17, MITOCHONDRIAL-RELATED"/>
    <property type="match status" value="1"/>
</dbReference>
<dbReference type="Proteomes" id="UP000180280">
    <property type="component" value="Unassembled WGS sequence"/>
</dbReference>
<protein>
    <recommendedName>
        <fullName evidence="1">GCVT N-terminal domain-containing protein</fullName>
    </recommendedName>
</protein>
<feature type="domain" description="GCVT N-terminal" evidence="1">
    <location>
        <begin position="40"/>
        <end position="153"/>
    </location>
</feature>
<dbReference type="RefSeq" id="WP_071114776.1">
    <property type="nucleotide sequence ID" value="NZ_MKCT01000083.1"/>
</dbReference>
<dbReference type="PANTHER" id="PTHR22602">
    <property type="entry name" value="TRANSFERASE CAF17, MITOCHONDRIAL-RELATED"/>
    <property type="match status" value="1"/>
</dbReference>
<dbReference type="NCBIfam" id="TIGR03317">
    <property type="entry name" value="ygfZ_signature"/>
    <property type="match status" value="1"/>
</dbReference>
<name>A0ABX3C7I9_9NEIS</name>
<keyword evidence="3" id="KW-1185">Reference proteome</keyword>
<accession>A0ABX3C7I9</accession>
<evidence type="ECO:0000259" key="1">
    <source>
        <dbReference type="Pfam" id="PF01571"/>
    </source>
</evidence>
<organism evidence="2 3">
    <name type="scientific">Chromobacterium sphagni</name>
    <dbReference type="NCBI Taxonomy" id="1903179"/>
    <lineage>
        <taxon>Bacteria</taxon>
        <taxon>Pseudomonadati</taxon>
        <taxon>Pseudomonadota</taxon>
        <taxon>Betaproteobacteria</taxon>
        <taxon>Neisseriales</taxon>
        <taxon>Chromobacteriaceae</taxon>
        <taxon>Chromobacterium</taxon>
    </lineage>
</organism>
<dbReference type="SUPFAM" id="SSF101790">
    <property type="entry name" value="Aminomethyltransferase beta-barrel domain"/>
    <property type="match status" value="1"/>
</dbReference>
<proteinExistence type="predicted"/>
<dbReference type="Gene3D" id="2.40.30.160">
    <property type="match status" value="1"/>
</dbReference>
<dbReference type="InterPro" id="IPR045179">
    <property type="entry name" value="YgfZ/GcvT"/>
</dbReference>
<evidence type="ECO:0000313" key="3">
    <source>
        <dbReference type="Proteomes" id="UP000180280"/>
    </source>
</evidence>
<sequence>MDAFWSEWLRQKGVERDEHGELPLALQLRQVEALQRQSVAAPLVNFALIRVEGEDAAVFLQNQLSSDIRDVVESRAQYSTYSSAKGRMLASFLVWQYQGAYYLMVAADIAAAISKRLSMFVLRAKVRLSLADEWSLLGMSGARAVALLQNHFSGIAELEQLQALTIDGAALLALPGGGYVLALRETGALAREIAADEQLCPLAPEAWALRDIEAGIAWVVQETQEQFVPQMANMELIGAVNFKKGCYPGQEIVARSQYLGKMKRRMFRVEFEKPLAVGAKLYSPQLPDQGIGMLAAVCRVSEDGYRGLAVVQSQTWESGVFGDEGYTIALTVLELPYSMESVTE</sequence>
<dbReference type="InterPro" id="IPR017703">
    <property type="entry name" value="YgfZ/GCV_T_CS"/>
</dbReference>
<dbReference type="InterPro" id="IPR029043">
    <property type="entry name" value="GcvT/YgfZ_C"/>
</dbReference>
<dbReference type="Gene3D" id="3.30.70.1630">
    <property type="match status" value="1"/>
</dbReference>
<dbReference type="SUPFAM" id="SSF103025">
    <property type="entry name" value="Folate-binding domain"/>
    <property type="match status" value="1"/>
</dbReference>
<dbReference type="Pfam" id="PF01571">
    <property type="entry name" value="GCV_T"/>
    <property type="match status" value="1"/>
</dbReference>
<evidence type="ECO:0000313" key="2">
    <source>
        <dbReference type="EMBL" id="OHX16240.1"/>
    </source>
</evidence>
<gene>
    <name evidence="2" type="ORF">BI344_12510</name>
</gene>